<keyword evidence="1" id="KW-1185">Reference proteome</keyword>
<evidence type="ECO:0000313" key="2">
    <source>
        <dbReference type="WBParaSite" id="maker-unitig_24520-snap-gene-0.2-mRNA-1"/>
    </source>
</evidence>
<organism evidence="1 2">
    <name type="scientific">Macrostomum lignano</name>
    <dbReference type="NCBI Taxonomy" id="282301"/>
    <lineage>
        <taxon>Eukaryota</taxon>
        <taxon>Metazoa</taxon>
        <taxon>Spiralia</taxon>
        <taxon>Lophotrochozoa</taxon>
        <taxon>Platyhelminthes</taxon>
        <taxon>Rhabditophora</taxon>
        <taxon>Macrostomorpha</taxon>
        <taxon>Macrostomida</taxon>
        <taxon>Macrostomidae</taxon>
        <taxon>Macrostomum</taxon>
    </lineage>
</organism>
<evidence type="ECO:0000313" key="1">
    <source>
        <dbReference type="Proteomes" id="UP000095280"/>
    </source>
</evidence>
<proteinExistence type="predicted"/>
<reference evidence="2" key="1">
    <citation type="submission" date="2016-11" db="UniProtKB">
        <authorList>
            <consortium name="WormBaseParasite"/>
        </authorList>
    </citation>
    <scope>IDENTIFICATION</scope>
</reference>
<protein>
    <submittedName>
        <fullName evidence="2">Pox_D5 domain-containing protein</fullName>
    </submittedName>
</protein>
<dbReference type="Proteomes" id="UP000095280">
    <property type="component" value="Unplaced"/>
</dbReference>
<dbReference type="AlphaFoldDB" id="A0A1I8F8F5"/>
<accession>A0A1I8F8F5</accession>
<sequence length="92" mass="10674">MHPSNADLLRRLKWCQQPGFLDPFESGVPMHPAPAAGHLREYVRYYRHCGEKVAKQDLPVSGLELYIQEMRPDSQVQQDLAEHIFSRLCIRT</sequence>
<name>A0A1I8F8F5_9PLAT</name>
<dbReference type="WBParaSite" id="maker-unitig_24520-snap-gene-0.2-mRNA-1">
    <property type="protein sequence ID" value="maker-unitig_24520-snap-gene-0.2-mRNA-1"/>
    <property type="gene ID" value="maker-unitig_24520-snap-gene-0.2"/>
</dbReference>